<dbReference type="InterPro" id="IPR007065">
    <property type="entry name" value="HPP"/>
</dbReference>
<keyword evidence="4" id="KW-1185">Reference proteome</keyword>
<accession>A0A4V2G9Y5</accession>
<evidence type="ECO:0000256" key="1">
    <source>
        <dbReference type="SAM" id="Phobius"/>
    </source>
</evidence>
<evidence type="ECO:0000313" key="3">
    <source>
        <dbReference type="EMBL" id="RZU62216.1"/>
    </source>
</evidence>
<dbReference type="PANTHER" id="PTHR33741:SF5">
    <property type="entry name" value="TRANSMEMBRANE PROTEIN DDB_G0269096-RELATED"/>
    <property type="match status" value="1"/>
</dbReference>
<feature type="transmembrane region" description="Helical" evidence="1">
    <location>
        <begin position="79"/>
        <end position="107"/>
    </location>
</feature>
<protein>
    <submittedName>
        <fullName evidence="3">HPP family protein</fullName>
    </submittedName>
</protein>
<comment type="caution">
    <text evidence="3">The sequence shown here is derived from an EMBL/GenBank/DDBJ whole genome shotgun (WGS) entry which is preliminary data.</text>
</comment>
<dbReference type="Proteomes" id="UP000292685">
    <property type="component" value="Unassembled WGS sequence"/>
</dbReference>
<dbReference type="EMBL" id="SHLA01000001">
    <property type="protein sequence ID" value="RZU62216.1"/>
    <property type="molecule type" value="Genomic_DNA"/>
</dbReference>
<evidence type="ECO:0000259" key="2">
    <source>
        <dbReference type="Pfam" id="PF04982"/>
    </source>
</evidence>
<name>A0A4V2G9Y5_9MICC</name>
<feature type="transmembrane region" description="Helical" evidence="1">
    <location>
        <begin position="133"/>
        <end position="152"/>
    </location>
</feature>
<organism evidence="3 4">
    <name type="scientific">Zhihengliuella halotolerans</name>
    <dbReference type="NCBI Taxonomy" id="370736"/>
    <lineage>
        <taxon>Bacteria</taxon>
        <taxon>Bacillati</taxon>
        <taxon>Actinomycetota</taxon>
        <taxon>Actinomycetes</taxon>
        <taxon>Micrococcales</taxon>
        <taxon>Micrococcaceae</taxon>
        <taxon>Zhihengliuella</taxon>
    </lineage>
</organism>
<reference evidence="3 4" key="1">
    <citation type="submission" date="2019-02" db="EMBL/GenBank/DDBJ databases">
        <title>Sequencing the genomes of 1000 actinobacteria strains.</title>
        <authorList>
            <person name="Klenk H.-P."/>
        </authorList>
    </citation>
    <scope>NUCLEOTIDE SEQUENCE [LARGE SCALE GENOMIC DNA]</scope>
    <source>
        <strain evidence="3 4">DSM 17364</strain>
    </source>
</reference>
<dbReference type="InterPro" id="IPR058581">
    <property type="entry name" value="TM_HPP"/>
</dbReference>
<dbReference type="AlphaFoldDB" id="A0A4V2G9Y5"/>
<proteinExistence type="predicted"/>
<gene>
    <name evidence="3" type="ORF">EV380_1806</name>
</gene>
<sequence length="166" mass="16720">MSTPALATSRPSAPPRPPWQQIFTSVLASTAALGTLVAMGLLTGHELLIPPMAASMALVAGAPNLPLAQPRNVVGGQVLSALIGVGVGWISHSLWAAAIAGALALGVMAATRTAHSPAAATAVIGCLATTDQASFVLCAAAASLVLAGAGWFRSRVGGPRYPTYWW</sequence>
<keyword evidence="1" id="KW-0812">Transmembrane</keyword>
<feature type="domain" description="HPP transmembrane region" evidence="2">
    <location>
        <begin position="14"/>
        <end position="162"/>
    </location>
</feature>
<dbReference type="Pfam" id="PF04982">
    <property type="entry name" value="TM_HPP"/>
    <property type="match status" value="1"/>
</dbReference>
<keyword evidence="1" id="KW-1133">Transmembrane helix</keyword>
<feature type="transmembrane region" description="Helical" evidence="1">
    <location>
        <begin position="21"/>
        <end position="42"/>
    </location>
</feature>
<keyword evidence="1" id="KW-0472">Membrane</keyword>
<dbReference type="OrthoDB" id="9811720at2"/>
<dbReference type="PANTHER" id="PTHR33741">
    <property type="entry name" value="TRANSMEMBRANE PROTEIN DDB_G0269096-RELATED"/>
    <property type="match status" value="1"/>
</dbReference>
<evidence type="ECO:0000313" key="4">
    <source>
        <dbReference type="Proteomes" id="UP000292685"/>
    </source>
</evidence>
<dbReference type="RefSeq" id="WP_130450799.1">
    <property type="nucleotide sequence ID" value="NZ_SHLA01000001.1"/>
</dbReference>